<dbReference type="SUPFAM" id="SSF52540">
    <property type="entry name" value="P-loop containing nucleoside triphosphate hydrolases"/>
    <property type="match status" value="1"/>
</dbReference>
<dbReference type="InterPro" id="IPR050678">
    <property type="entry name" value="DNA_Partitioning_ATPase"/>
</dbReference>
<dbReference type="AlphaFoldDB" id="A0A918E0R1"/>
<dbReference type="RefSeq" id="WP_189135147.1">
    <property type="nucleotide sequence ID" value="NZ_BMMS01000036.1"/>
</dbReference>
<evidence type="ECO:0000313" key="3">
    <source>
        <dbReference type="Proteomes" id="UP000641932"/>
    </source>
</evidence>
<protein>
    <submittedName>
        <fullName evidence="2">Phosphopantetheine--protein transferase</fullName>
    </submittedName>
</protein>
<evidence type="ECO:0000313" key="2">
    <source>
        <dbReference type="EMBL" id="GGO97983.1"/>
    </source>
</evidence>
<accession>A0A918E0R1</accession>
<dbReference type="InterPro" id="IPR027417">
    <property type="entry name" value="P-loop_NTPase"/>
</dbReference>
<dbReference type="Proteomes" id="UP000641932">
    <property type="component" value="Unassembled WGS sequence"/>
</dbReference>
<dbReference type="InterPro" id="IPR025669">
    <property type="entry name" value="AAA_dom"/>
</dbReference>
<feature type="domain" description="AAA" evidence="1">
    <location>
        <begin position="119"/>
        <end position="315"/>
    </location>
</feature>
<dbReference type="Pfam" id="PF13614">
    <property type="entry name" value="AAA_31"/>
    <property type="match status" value="1"/>
</dbReference>
<sequence length="392" mass="41952">MASPHPNGERDKVASKLPAALRQELKIRAAELGTDIQDAVTEAVVTWRSLSTSAAVVDTAGADSFSTWLPTGLYEQFKDDCSSRGVSNIQGLAQAVRLWLDMHPSPRHSRGSHPQRKIVANQKGGVGKTAVSAGLAQALAEGPVDASGTAVEHGPALRVLLVDFDPQGHLSDQLGVPQIAPDGESLVKHMTGEAKGDLSDVVVPIPGERFGGRLHLLPSCADGFLLSVKLSHVRAREAALERALGTVEGDYDVVVVDCPPSLGLDMDSAIYYARTRKDETAGVSGVLIPVEAEDSSATAYGMLTGQIDDLADDLSTQVHYLGLVVNKYDSRRGYIARSSLEKWESLGDPPVAAIIPDLKEQREAVRMHRPLLDYAPDCEQANIFRSLAREVS</sequence>
<name>A0A918E0R1_9ACTN</name>
<reference evidence="2" key="1">
    <citation type="journal article" date="2014" name="Int. J. Syst. Evol. Microbiol.">
        <title>Complete genome sequence of Corynebacterium casei LMG S-19264T (=DSM 44701T), isolated from a smear-ripened cheese.</title>
        <authorList>
            <consortium name="US DOE Joint Genome Institute (JGI-PGF)"/>
            <person name="Walter F."/>
            <person name="Albersmeier A."/>
            <person name="Kalinowski J."/>
            <person name="Ruckert C."/>
        </authorList>
    </citation>
    <scope>NUCLEOTIDE SEQUENCE</scope>
    <source>
        <strain evidence="2">CGMCC 4.7201</strain>
    </source>
</reference>
<organism evidence="2 3">
    <name type="scientific">Wenjunlia tyrosinilytica</name>
    <dbReference type="NCBI Taxonomy" id="1544741"/>
    <lineage>
        <taxon>Bacteria</taxon>
        <taxon>Bacillati</taxon>
        <taxon>Actinomycetota</taxon>
        <taxon>Actinomycetes</taxon>
        <taxon>Kitasatosporales</taxon>
        <taxon>Streptomycetaceae</taxon>
        <taxon>Wenjunlia</taxon>
    </lineage>
</organism>
<reference evidence="2" key="2">
    <citation type="submission" date="2020-09" db="EMBL/GenBank/DDBJ databases">
        <authorList>
            <person name="Sun Q."/>
            <person name="Zhou Y."/>
        </authorList>
    </citation>
    <scope>NUCLEOTIDE SEQUENCE</scope>
    <source>
        <strain evidence="2">CGMCC 4.7201</strain>
    </source>
</reference>
<dbReference type="Gene3D" id="3.40.50.300">
    <property type="entry name" value="P-loop containing nucleotide triphosphate hydrolases"/>
    <property type="match status" value="1"/>
</dbReference>
<dbReference type="PANTHER" id="PTHR13696">
    <property type="entry name" value="P-LOOP CONTAINING NUCLEOSIDE TRIPHOSPHATE HYDROLASE"/>
    <property type="match status" value="1"/>
</dbReference>
<comment type="caution">
    <text evidence="2">The sequence shown here is derived from an EMBL/GenBank/DDBJ whole genome shotgun (WGS) entry which is preliminary data.</text>
</comment>
<keyword evidence="3" id="KW-1185">Reference proteome</keyword>
<dbReference type="CDD" id="cd02042">
    <property type="entry name" value="ParAB_family"/>
    <property type="match status" value="1"/>
</dbReference>
<evidence type="ECO:0000259" key="1">
    <source>
        <dbReference type="Pfam" id="PF13614"/>
    </source>
</evidence>
<dbReference type="PANTHER" id="PTHR13696:SF99">
    <property type="entry name" value="COBYRINIC ACID AC-DIAMIDE SYNTHASE"/>
    <property type="match status" value="1"/>
</dbReference>
<dbReference type="EMBL" id="BMMS01000036">
    <property type="protein sequence ID" value="GGO97983.1"/>
    <property type="molecule type" value="Genomic_DNA"/>
</dbReference>
<dbReference type="GO" id="GO:0016740">
    <property type="term" value="F:transferase activity"/>
    <property type="evidence" value="ECO:0007669"/>
    <property type="project" value="UniProtKB-KW"/>
</dbReference>
<gene>
    <name evidence="2" type="primary">parA2</name>
    <name evidence="2" type="ORF">GCM10012280_61040</name>
</gene>
<keyword evidence="2" id="KW-0808">Transferase</keyword>
<proteinExistence type="predicted"/>